<feature type="compositionally biased region" description="Basic and acidic residues" evidence="7">
    <location>
        <begin position="28"/>
        <end position="41"/>
    </location>
</feature>
<evidence type="ECO:0000256" key="6">
    <source>
        <dbReference type="SAM" id="Coils"/>
    </source>
</evidence>
<evidence type="ECO:0000256" key="5">
    <source>
        <dbReference type="ARBA" id="ARBA00023242"/>
    </source>
</evidence>
<feature type="compositionally biased region" description="Acidic residues" evidence="7">
    <location>
        <begin position="58"/>
        <end position="68"/>
    </location>
</feature>
<keyword evidence="5" id="KW-0539">Nucleus</keyword>
<dbReference type="SMART" id="SM01401">
    <property type="entry name" value="Sds3"/>
    <property type="match status" value="1"/>
</dbReference>
<dbReference type="PANTHER" id="PTHR21964">
    <property type="entry name" value="BREAST CANCER METASTASIS-SUPPRESSOR 1"/>
    <property type="match status" value="1"/>
</dbReference>
<evidence type="ECO:0000256" key="3">
    <source>
        <dbReference type="ARBA" id="ARBA00023015"/>
    </source>
</evidence>
<comment type="subcellular location">
    <subcellularLocation>
        <location evidence="1">Nucleus</location>
    </subcellularLocation>
</comment>
<feature type="region of interest" description="Disordered" evidence="7">
    <location>
        <begin position="28"/>
        <end position="79"/>
    </location>
</feature>
<sequence>MVSIMSPRTRTLSDSMDYDDELAELHDRRQSYEMDKIERPFRCSSPSDSKYIEKLNESDEDTEDASEDGDVRQPDEHQEIKEQVYYDKLALLKANLEELEAGNHIEYNRQLSKLDKELKHRTRLNEACRDYELECIEREYANERLLAAREFEDKKIELRESLVNDLEEKKKHVEQERFSLELTSDPTEVKPMSTRKLRRRPNEPVPIPEKRRKTPQSQITFLLDDKEVDEDLKFILKRNFKDSVYSKSKNGPGNSEGADGNPTPQTPVHIDARIEDGKLFYEKRWFHRGQPVFVEGKDIPRTSGIISGISQDLVWVRKLNEQTKIKVPISSLQKGKMVIKRRA</sequence>
<evidence type="ECO:0000313" key="8">
    <source>
        <dbReference type="EMBL" id="CAL8134616.1"/>
    </source>
</evidence>
<protein>
    <recommendedName>
        <fullName evidence="10">Sin3 histone deacetylase corepressor complex component SDS3</fullName>
    </recommendedName>
</protein>
<organism evidence="8 9">
    <name type="scientific">Orchesella dallaii</name>
    <dbReference type="NCBI Taxonomy" id="48710"/>
    <lineage>
        <taxon>Eukaryota</taxon>
        <taxon>Metazoa</taxon>
        <taxon>Ecdysozoa</taxon>
        <taxon>Arthropoda</taxon>
        <taxon>Hexapoda</taxon>
        <taxon>Collembola</taxon>
        <taxon>Entomobryomorpha</taxon>
        <taxon>Entomobryoidea</taxon>
        <taxon>Orchesellidae</taxon>
        <taxon>Orchesellinae</taxon>
        <taxon>Orchesella</taxon>
    </lineage>
</organism>
<name>A0ABP1RSH3_9HEXA</name>
<feature type="compositionally biased region" description="Basic and acidic residues" evidence="7">
    <location>
        <begin position="69"/>
        <end position="79"/>
    </location>
</feature>
<evidence type="ECO:0000256" key="7">
    <source>
        <dbReference type="SAM" id="MobiDB-lite"/>
    </source>
</evidence>
<accession>A0ABP1RSH3</accession>
<dbReference type="InterPro" id="IPR013907">
    <property type="entry name" value="Sds3"/>
</dbReference>
<feature type="coiled-coil region" evidence="6">
    <location>
        <begin position="156"/>
        <end position="183"/>
    </location>
</feature>
<dbReference type="Pfam" id="PF08598">
    <property type="entry name" value="Sds3"/>
    <property type="match status" value="1"/>
</dbReference>
<keyword evidence="3" id="KW-0805">Transcription regulation</keyword>
<comment type="caution">
    <text evidence="8">The sequence shown here is derived from an EMBL/GenBank/DDBJ whole genome shotgun (WGS) entry which is preliminary data.</text>
</comment>
<keyword evidence="9" id="KW-1185">Reference proteome</keyword>
<feature type="region of interest" description="Disordered" evidence="7">
    <location>
        <begin position="245"/>
        <end position="268"/>
    </location>
</feature>
<evidence type="ECO:0000256" key="1">
    <source>
        <dbReference type="ARBA" id="ARBA00004123"/>
    </source>
</evidence>
<dbReference type="EMBL" id="CAXLJM020000105">
    <property type="protein sequence ID" value="CAL8134616.1"/>
    <property type="molecule type" value="Genomic_DNA"/>
</dbReference>
<feature type="region of interest" description="Disordered" evidence="7">
    <location>
        <begin position="184"/>
        <end position="215"/>
    </location>
</feature>
<evidence type="ECO:0000256" key="4">
    <source>
        <dbReference type="ARBA" id="ARBA00023163"/>
    </source>
</evidence>
<proteinExistence type="predicted"/>
<reference evidence="8 9" key="1">
    <citation type="submission" date="2024-08" db="EMBL/GenBank/DDBJ databases">
        <authorList>
            <person name="Cucini C."/>
            <person name="Frati F."/>
        </authorList>
    </citation>
    <scope>NUCLEOTIDE SEQUENCE [LARGE SCALE GENOMIC DNA]</scope>
</reference>
<evidence type="ECO:0008006" key="10">
    <source>
        <dbReference type="Google" id="ProtNLM"/>
    </source>
</evidence>
<keyword evidence="4" id="KW-0804">Transcription</keyword>
<dbReference type="Proteomes" id="UP001642540">
    <property type="component" value="Unassembled WGS sequence"/>
</dbReference>
<keyword evidence="6" id="KW-0175">Coiled coil</keyword>
<evidence type="ECO:0000313" key="9">
    <source>
        <dbReference type="Proteomes" id="UP001642540"/>
    </source>
</evidence>
<evidence type="ECO:0000256" key="2">
    <source>
        <dbReference type="ARBA" id="ARBA00022491"/>
    </source>
</evidence>
<keyword evidence="2" id="KW-0678">Repressor</keyword>
<gene>
    <name evidence="8" type="ORF">ODALV1_LOCUS25605</name>
</gene>